<dbReference type="SUPFAM" id="SSF53335">
    <property type="entry name" value="S-adenosyl-L-methionine-dependent methyltransferases"/>
    <property type="match status" value="1"/>
</dbReference>
<gene>
    <name evidence="4" type="ORF">HLB23_37555</name>
</gene>
<proteinExistence type="predicted"/>
<protein>
    <submittedName>
        <fullName evidence="4">Uncharacterized protein</fullName>
    </submittedName>
</protein>
<dbReference type="Pfam" id="PF04072">
    <property type="entry name" value="LCM"/>
    <property type="match status" value="1"/>
</dbReference>
<evidence type="ECO:0000256" key="1">
    <source>
        <dbReference type="ARBA" id="ARBA00022603"/>
    </source>
</evidence>
<comment type="caution">
    <text evidence="4">The sequence shown here is derived from an EMBL/GenBank/DDBJ whole genome shotgun (WGS) entry which is preliminary data.</text>
</comment>
<organism evidence="4 5">
    <name type="scientific">Nocardia uniformis</name>
    <dbReference type="NCBI Taxonomy" id="53432"/>
    <lineage>
        <taxon>Bacteria</taxon>
        <taxon>Bacillati</taxon>
        <taxon>Actinomycetota</taxon>
        <taxon>Actinomycetes</taxon>
        <taxon>Mycobacteriales</taxon>
        <taxon>Nocardiaceae</taxon>
        <taxon>Nocardia</taxon>
    </lineage>
</organism>
<dbReference type="Gene3D" id="3.40.50.150">
    <property type="entry name" value="Vaccinia Virus protein VP39"/>
    <property type="match status" value="1"/>
</dbReference>
<keyword evidence="1" id="KW-0489">Methyltransferase</keyword>
<feature type="region of interest" description="Disordered" evidence="3">
    <location>
        <begin position="83"/>
        <end position="107"/>
    </location>
</feature>
<evidence type="ECO:0000256" key="3">
    <source>
        <dbReference type="SAM" id="MobiDB-lite"/>
    </source>
</evidence>
<dbReference type="AlphaFoldDB" id="A0A849CAD3"/>
<reference evidence="4 5" key="1">
    <citation type="submission" date="2020-05" db="EMBL/GenBank/DDBJ databases">
        <title>MicrobeNet Type strains.</title>
        <authorList>
            <person name="Nicholson A.C."/>
        </authorList>
    </citation>
    <scope>NUCLEOTIDE SEQUENCE [LARGE SCALE GENOMIC DNA]</scope>
    <source>
        <strain evidence="4 5">JCM 3224</strain>
    </source>
</reference>
<name>A0A849CAD3_9NOCA</name>
<keyword evidence="5" id="KW-1185">Reference proteome</keyword>
<dbReference type="Proteomes" id="UP000586827">
    <property type="component" value="Unassembled WGS sequence"/>
</dbReference>
<dbReference type="GO" id="GO:0008168">
    <property type="term" value="F:methyltransferase activity"/>
    <property type="evidence" value="ECO:0007669"/>
    <property type="project" value="UniProtKB-KW"/>
</dbReference>
<dbReference type="InterPro" id="IPR007213">
    <property type="entry name" value="Ppm1/Ppm2/Tcmp"/>
</dbReference>
<dbReference type="EMBL" id="JABELX010000022">
    <property type="protein sequence ID" value="NNH75492.1"/>
    <property type="molecule type" value="Genomic_DNA"/>
</dbReference>
<evidence type="ECO:0000313" key="5">
    <source>
        <dbReference type="Proteomes" id="UP000586827"/>
    </source>
</evidence>
<keyword evidence="2" id="KW-0808">Transferase</keyword>
<accession>A0A849CAD3</accession>
<dbReference type="GO" id="GO:0032259">
    <property type="term" value="P:methylation"/>
    <property type="evidence" value="ECO:0007669"/>
    <property type="project" value="UniProtKB-KW"/>
</dbReference>
<dbReference type="InterPro" id="IPR029063">
    <property type="entry name" value="SAM-dependent_MTases_sf"/>
</dbReference>
<evidence type="ECO:0000256" key="2">
    <source>
        <dbReference type="ARBA" id="ARBA00022679"/>
    </source>
</evidence>
<evidence type="ECO:0000313" key="4">
    <source>
        <dbReference type="EMBL" id="NNH75492.1"/>
    </source>
</evidence>
<sequence length="107" mass="11674">MITNVSDTARWVAAYRAAESERPDALFHDRLAARVAGDRGRAIAAAAPRFMRSGWSLVVRTKLIDDLIATSLAEGCDRVLKPNSAGRRSISSRSSRRRTASIDCRGS</sequence>